<name>A0AAN5LDZ0_KLEOX</name>
<comment type="caution">
    <text evidence="2">The sequence shown here is derived from an EMBL/GenBank/DDBJ whole genome shotgun (WGS) entry which is preliminary data.</text>
</comment>
<evidence type="ECO:0000313" key="2">
    <source>
        <dbReference type="EMBL" id="HAT1685225.1"/>
    </source>
</evidence>
<feature type="region of interest" description="Disordered" evidence="1">
    <location>
        <begin position="93"/>
        <end position="119"/>
    </location>
</feature>
<dbReference type="InterPro" id="IPR024684">
    <property type="entry name" value="Tscrpt_act_PerC/SfV_Orf40"/>
</dbReference>
<dbReference type="Pfam" id="PF06069">
    <property type="entry name" value="PerC"/>
    <property type="match status" value="1"/>
</dbReference>
<dbReference type="EMBL" id="DACSEO010000162">
    <property type="protein sequence ID" value="HAT1685225.1"/>
    <property type="molecule type" value="Genomic_DNA"/>
</dbReference>
<gene>
    <name evidence="2" type="ORF">I8Y21_006063</name>
</gene>
<accession>A0AAN5LDZ0</accession>
<protein>
    <submittedName>
        <fullName evidence="2">PerC family transcriptional regulator</fullName>
    </submittedName>
</protein>
<reference evidence="2" key="2">
    <citation type="submission" date="2020-11" db="EMBL/GenBank/DDBJ databases">
        <authorList>
            <consortium name="NCBI Pathogen Detection Project"/>
        </authorList>
    </citation>
    <scope>NUCLEOTIDE SEQUENCE</scope>
    <source>
        <strain evidence="2">R404</strain>
    </source>
</reference>
<dbReference type="Proteomes" id="UP000856143">
    <property type="component" value="Unassembled WGS sequence"/>
</dbReference>
<evidence type="ECO:0000313" key="3">
    <source>
        <dbReference type="Proteomes" id="UP000856143"/>
    </source>
</evidence>
<sequence>MDRKRGNKARRHEGAAGEWNGEVTGDAVAEALERAGLYRRAARRWLEVLDECPSGEGREWLAARRHRCLTRAGRPEPEPERFGDVCRAAAETQKRMGLRGPSPGHTIMTGKPRRRGPSC</sequence>
<proteinExistence type="predicted"/>
<dbReference type="AlphaFoldDB" id="A0AAN5LDZ0"/>
<evidence type="ECO:0000256" key="1">
    <source>
        <dbReference type="SAM" id="MobiDB-lite"/>
    </source>
</evidence>
<reference evidence="2" key="1">
    <citation type="journal article" date="2018" name="Genome Biol.">
        <title>SKESA: strategic k-mer extension for scrupulous assemblies.</title>
        <authorList>
            <person name="Souvorov A."/>
            <person name="Agarwala R."/>
            <person name="Lipman D.J."/>
        </authorList>
    </citation>
    <scope>NUCLEOTIDE SEQUENCE</scope>
    <source>
        <strain evidence="2">R404</strain>
    </source>
</reference>
<organism evidence="2 3">
    <name type="scientific">Klebsiella oxytoca</name>
    <dbReference type="NCBI Taxonomy" id="571"/>
    <lineage>
        <taxon>Bacteria</taxon>
        <taxon>Pseudomonadati</taxon>
        <taxon>Pseudomonadota</taxon>
        <taxon>Gammaproteobacteria</taxon>
        <taxon>Enterobacterales</taxon>
        <taxon>Enterobacteriaceae</taxon>
        <taxon>Klebsiella/Raoultella group</taxon>
        <taxon>Klebsiella</taxon>
    </lineage>
</organism>